<dbReference type="InterPro" id="IPR029057">
    <property type="entry name" value="PRTase-like"/>
</dbReference>
<dbReference type="GO" id="GO:0032263">
    <property type="term" value="P:GMP salvage"/>
    <property type="evidence" value="ECO:0007669"/>
    <property type="project" value="TreeGrafter"/>
</dbReference>
<evidence type="ECO:0000256" key="1">
    <source>
        <dbReference type="ARBA" id="ARBA00022676"/>
    </source>
</evidence>
<keyword evidence="4" id="KW-1185">Reference proteome</keyword>
<evidence type="ECO:0000313" key="4">
    <source>
        <dbReference type="Proteomes" id="UP000886523"/>
    </source>
</evidence>
<evidence type="ECO:0000256" key="2">
    <source>
        <dbReference type="ARBA" id="ARBA00022679"/>
    </source>
</evidence>
<accession>A0A9P6ASD3</accession>
<dbReference type="SUPFAM" id="SSF53271">
    <property type="entry name" value="PRTase-like"/>
    <property type="match status" value="1"/>
</dbReference>
<dbReference type="PANTHER" id="PTHR43363">
    <property type="entry name" value="HYPOXANTHINE PHOSPHORIBOSYLTRANSFERASE"/>
    <property type="match status" value="1"/>
</dbReference>
<dbReference type="CDD" id="cd06223">
    <property type="entry name" value="PRTases_typeI"/>
    <property type="match status" value="1"/>
</dbReference>
<keyword evidence="1" id="KW-0328">Glycosyltransferase</keyword>
<dbReference type="GO" id="GO:0032264">
    <property type="term" value="P:IMP salvage"/>
    <property type="evidence" value="ECO:0007669"/>
    <property type="project" value="TreeGrafter"/>
</dbReference>
<comment type="caution">
    <text evidence="3">The sequence shown here is derived from an EMBL/GenBank/DDBJ whole genome shotgun (WGS) entry which is preliminary data.</text>
</comment>
<dbReference type="EMBL" id="MU129005">
    <property type="protein sequence ID" value="KAF9511100.1"/>
    <property type="molecule type" value="Genomic_DNA"/>
</dbReference>
<dbReference type="Gene3D" id="3.40.50.2020">
    <property type="match status" value="1"/>
</dbReference>
<proteinExistence type="predicted"/>
<dbReference type="GO" id="GO:0032265">
    <property type="term" value="P:XMP salvage"/>
    <property type="evidence" value="ECO:0007669"/>
    <property type="project" value="TreeGrafter"/>
</dbReference>
<dbReference type="PANTHER" id="PTHR43363:SF1">
    <property type="entry name" value="HYPOXANTHINE-GUANINE PHOSPHORIBOSYLTRANSFERASE"/>
    <property type="match status" value="1"/>
</dbReference>
<evidence type="ECO:0000313" key="3">
    <source>
        <dbReference type="EMBL" id="KAF9511100.1"/>
    </source>
</evidence>
<keyword evidence="2" id="KW-0808">Transferase</keyword>
<evidence type="ECO:0008006" key="5">
    <source>
        <dbReference type="Google" id="ProtNLM"/>
    </source>
</evidence>
<name>A0A9P6ASD3_9AGAM</name>
<dbReference type="GO" id="GO:0004422">
    <property type="term" value="F:hypoxanthine phosphoribosyltransferase activity"/>
    <property type="evidence" value="ECO:0007669"/>
    <property type="project" value="TreeGrafter"/>
</dbReference>
<gene>
    <name evidence="3" type="ORF">BS47DRAFT_1377288</name>
</gene>
<dbReference type="OrthoDB" id="9973266at2759"/>
<dbReference type="GO" id="GO:0046100">
    <property type="term" value="P:hypoxanthine metabolic process"/>
    <property type="evidence" value="ECO:0007669"/>
    <property type="project" value="TreeGrafter"/>
</dbReference>
<dbReference type="GO" id="GO:0005737">
    <property type="term" value="C:cytoplasm"/>
    <property type="evidence" value="ECO:0007669"/>
    <property type="project" value="TreeGrafter"/>
</dbReference>
<dbReference type="InterPro" id="IPR000836">
    <property type="entry name" value="PRTase_dom"/>
</dbReference>
<protein>
    <recommendedName>
        <fullName evidence="5">PRTase-like protein</fullName>
    </recommendedName>
</protein>
<sequence length="205" mass="23022">MDDHLRATYNEIHALIGKASESIAAQFKPNLIVAIGLTGSHSASGFFPARILRTFLHDPSTEKNIPIQAIGLSLYEALPTTTAEQIGREVIRTQWLGGDSRILLGRRVLIVDEVDDSRMTLQYAVSELQADVDRLVAGLPESEREVNQTQFAIFVVHNKLKPKTGTVPEHIPYFSGEEIPDVWFEYPWEQKDIYAHDARIATNKK</sequence>
<organism evidence="3 4">
    <name type="scientific">Hydnum rufescens UP504</name>
    <dbReference type="NCBI Taxonomy" id="1448309"/>
    <lineage>
        <taxon>Eukaryota</taxon>
        <taxon>Fungi</taxon>
        <taxon>Dikarya</taxon>
        <taxon>Basidiomycota</taxon>
        <taxon>Agaricomycotina</taxon>
        <taxon>Agaricomycetes</taxon>
        <taxon>Cantharellales</taxon>
        <taxon>Hydnaceae</taxon>
        <taxon>Hydnum</taxon>
    </lineage>
</organism>
<dbReference type="Proteomes" id="UP000886523">
    <property type="component" value="Unassembled WGS sequence"/>
</dbReference>
<reference evidence="3" key="1">
    <citation type="journal article" date="2020" name="Nat. Commun.">
        <title>Large-scale genome sequencing of mycorrhizal fungi provides insights into the early evolution of symbiotic traits.</title>
        <authorList>
            <person name="Miyauchi S."/>
            <person name="Kiss E."/>
            <person name="Kuo A."/>
            <person name="Drula E."/>
            <person name="Kohler A."/>
            <person name="Sanchez-Garcia M."/>
            <person name="Morin E."/>
            <person name="Andreopoulos B."/>
            <person name="Barry K.W."/>
            <person name="Bonito G."/>
            <person name="Buee M."/>
            <person name="Carver A."/>
            <person name="Chen C."/>
            <person name="Cichocki N."/>
            <person name="Clum A."/>
            <person name="Culley D."/>
            <person name="Crous P.W."/>
            <person name="Fauchery L."/>
            <person name="Girlanda M."/>
            <person name="Hayes R.D."/>
            <person name="Keri Z."/>
            <person name="LaButti K."/>
            <person name="Lipzen A."/>
            <person name="Lombard V."/>
            <person name="Magnuson J."/>
            <person name="Maillard F."/>
            <person name="Murat C."/>
            <person name="Nolan M."/>
            <person name="Ohm R.A."/>
            <person name="Pangilinan J."/>
            <person name="Pereira M.F."/>
            <person name="Perotto S."/>
            <person name="Peter M."/>
            <person name="Pfister S."/>
            <person name="Riley R."/>
            <person name="Sitrit Y."/>
            <person name="Stielow J.B."/>
            <person name="Szollosi G."/>
            <person name="Zifcakova L."/>
            <person name="Stursova M."/>
            <person name="Spatafora J.W."/>
            <person name="Tedersoo L."/>
            <person name="Vaario L.M."/>
            <person name="Yamada A."/>
            <person name="Yan M."/>
            <person name="Wang P."/>
            <person name="Xu J."/>
            <person name="Bruns T."/>
            <person name="Baldrian P."/>
            <person name="Vilgalys R."/>
            <person name="Dunand C."/>
            <person name="Henrissat B."/>
            <person name="Grigoriev I.V."/>
            <person name="Hibbett D."/>
            <person name="Nagy L.G."/>
            <person name="Martin F.M."/>
        </authorList>
    </citation>
    <scope>NUCLEOTIDE SEQUENCE</scope>
    <source>
        <strain evidence="3">UP504</strain>
    </source>
</reference>
<dbReference type="AlphaFoldDB" id="A0A9P6ASD3"/>